<feature type="region of interest" description="Disordered" evidence="1">
    <location>
        <begin position="314"/>
        <end position="336"/>
    </location>
</feature>
<feature type="compositionally biased region" description="Acidic residues" evidence="1">
    <location>
        <begin position="66"/>
        <end position="81"/>
    </location>
</feature>
<protein>
    <submittedName>
        <fullName evidence="2">Uncharacterized protein</fullName>
    </submittedName>
</protein>
<feature type="region of interest" description="Disordered" evidence="1">
    <location>
        <begin position="166"/>
        <end position="204"/>
    </location>
</feature>
<dbReference type="EMBL" id="JARJCW010000037">
    <property type="protein sequence ID" value="KAJ7207188.1"/>
    <property type="molecule type" value="Genomic_DNA"/>
</dbReference>
<evidence type="ECO:0000313" key="3">
    <source>
        <dbReference type="Proteomes" id="UP001219525"/>
    </source>
</evidence>
<comment type="caution">
    <text evidence="2">The sequence shown here is derived from an EMBL/GenBank/DDBJ whole genome shotgun (WGS) entry which is preliminary data.</text>
</comment>
<name>A0AAD6VE60_9AGAR</name>
<dbReference type="AlphaFoldDB" id="A0AAD6VE60"/>
<evidence type="ECO:0000256" key="1">
    <source>
        <dbReference type="SAM" id="MobiDB-lite"/>
    </source>
</evidence>
<accession>A0AAD6VE60</accession>
<dbReference type="Proteomes" id="UP001219525">
    <property type="component" value="Unassembled WGS sequence"/>
</dbReference>
<evidence type="ECO:0000313" key="2">
    <source>
        <dbReference type="EMBL" id="KAJ7207188.1"/>
    </source>
</evidence>
<proteinExistence type="predicted"/>
<sequence>MSPDGTFADASGVSEWHTIRPGKPPLSLSVREITSVSVTFILSSTFSDLGPDAEPFFASLGLAAEDDNEEDDADDETDDSVSAEQKKSSVISEALAKGLSVNVNSAIWKGVYIRIDEKNDEAVIIIYGLMPGKKYDIDLGLVQGGQSNNIRRQVITDDLEIQSQKSLSEGGVDRFDPAESPLPSPSTSPGHATATTPPAANSHPQFTLEDRFSQLQRALSQLSTDRDALTLSLKTTRRDAQKADAALRSEIEILKRASEKHAVSEHRARQKVLALQEAVKRAQISTREMDEMVLEVEAELPALLVQRADKEEAYSNIKQDADQARKEKDREAEKERRKLDIMKSELAGLNNKMDRLNGKREKLESSVIPDLEEQLHEIELEIERVAADPLGYAYSHEPPGSGDGHEQPNGYNHAAQWAGRQQVPGILTRPSPIPIQRPGQQNPSTGPVWHPQAPMSAVLPAQQQQHQRSASSRAPAPRSPVALRPVPPQRHSSIKSASASDSSSSLNSSPTSAPATAAAPTPASRAMLSGRAPPFEPGRIAVRPGVYSVSGAGSSQWARGSGTHKWVPS</sequence>
<gene>
    <name evidence="2" type="ORF">GGX14DRAFT_456510</name>
</gene>
<feature type="compositionally biased region" description="Low complexity" evidence="1">
    <location>
        <begin position="494"/>
        <end position="526"/>
    </location>
</feature>
<feature type="region of interest" description="Disordered" evidence="1">
    <location>
        <begin position="66"/>
        <end position="87"/>
    </location>
</feature>
<feature type="region of interest" description="Disordered" evidence="1">
    <location>
        <begin position="425"/>
        <end position="569"/>
    </location>
</feature>
<feature type="compositionally biased region" description="Low complexity" evidence="1">
    <location>
        <begin position="187"/>
        <end position="204"/>
    </location>
</feature>
<reference evidence="2" key="1">
    <citation type="submission" date="2023-03" db="EMBL/GenBank/DDBJ databases">
        <title>Massive genome expansion in bonnet fungi (Mycena s.s.) driven by repeated elements and novel gene families across ecological guilds.</title>
        <authorList>
            <consortium name="Lawrence Berkeley National Laboratory"/>
            <person name="Harder C.B."/>
            <person name="Miyauchi S."/>
            <person name="Viragh M."/>
            <person name="Kuo A."/>
            <person name="Thoen E."/>
            <person name="Andreopoulos B."/>
            <person name="Lu D."/>
            <person name="Skrede I."/>
            <person name="Drula E."/>
            <person name="Henrissat B."/>
            <person name="Morin E."/>
            <person name="Kohler A."/>
            <person name="Barry K."/>
            <person name="LaButti K."/>
            <person name="Morin E."/>
            <person name="Salamov A."/>
            <person name="Lipzen A."/>
            <person name="Mereny Z."/>
            <person name="Hegedus B."/>
            <person name="Baldrian P."/>
            <person name="Stursova M."/>
            <person name="Weitz H."/>
            <person name="Taylor A."/>
            <person name="Grigoriev I.V."/>
            <person name="Nagy L.G."/>
            <person name="Martin F."/>
            <person name="Kauserud H."/>
        </authorList>
    </citation>
    <scope>NUCLEOTIDE SEQUENCE</scope>
    <source>
        <strain evidence="2">9144</strain>
    </source>
</reference>
<organism evidence="2 3">
    <name type="scientific">Mycena pura</name>
    <dbReference type="NCBI Taxonomy" id="153505"/>
    <lineage>
        <taxon>Eukaryota</taxon>
        <taxon>Fungi</taxon>
        <taxon>Dikarya</taxon>
        <taxon>Basidiomycota</taxon>
        <taxon>Agaricomycotina</taxon>
        <taxon>Agaricomycetes</taxon>
        <taxon>Agaricomycetidae</taxon>
        <taxon>Agaricales</taxon>
        <taxon>Marasmiineae</taxon>
        <taxon>Mycenaceae</taxon>
        <taxon>Mycena</taxon>
    </lineage>
</organism>
<feature type="compositionally biased region" description="Low complexity" evidence="1">
    <location>
        <begin position="459"/>
        <end position="484"/>
    </location>
</feature>
<feature type="region of interest" description="Disordered" evidence="1">
    <location>
        <begin position="391"/>
        <end position="412"/>
    </location>
</feature>
<keyword evidence="3" id="KW-1185">Reference proteome</keyword>